<dbReference type="Proteomes" id="UP000601435">
    <property type="component" value="Unassembled WGS sequence"/>
</dbReference>
<dbReference type="EMBL" id="CAJNJA010021451">
    <property type="protein sequence ID" value="CAE7475948.1"/>
    <property type="molecule type" value="Genomic_DNA"/>
</dbReference>
<dbReference type="InterPro" id="IPR011010">
    <property type="entry name" value="DNA_brk_join_enz"/>
</dbReference>
<dbReference type="GO" id="GO:0006310">
    <property type="term" value="P:DNA recombination"/>
    <property type="evidence" value="ECO:0007669"/>
    <property type="project" value="UniProtKB-KW"/>
</dbReference>
<evidence type="ECO:0000313" key="6">
    <source>
        <dbReference type="Proteomes" id="UP000601435"/>
    </source>
</evidence>
<keyword evidence="6" id="KW-1185">Reference proteome</keyword>
<proteinExistence type="predicted"/>
<dbReference type="InterPro" id="IPR052925">
    <property type="entry name" value="Phage_Integrase-like_Recomb"/>
</dbReference>
<dbReference type="InterPro" id="IPR010998">
    <property type="entry name" value="Integrase_recombinase_N"/>
</dbReference>
<dbReference type="GO" id="GO:0003677">
    <property type="term" value="F:DNA binding"/>
    <property type="evidence" value="ECO:0007669"/>
    <property type="project" value="UniProtKB-KW"/>
</dbReference>
<reference evidence="5" key="1">
    <citation type="submission" date="2021-02" db="EMBL/GenBank/DDBJ databases">
        <authorList>
            <person name="Dougan E. K."/>
            <person name="Rhodes N."/>
            <person name="Thang M."/>
            <person name="Chan C."/>
        </authorList>
    </citation>
    <scope>NUCLEOTIDE SEQUENCE</scope>
</reference>
<feature type="region of interest" description="Disordered" evidence="3">
    <location>
        <begin position="138"/>
        <end position="167"/>
    </location>
</feature>
<dbReference type="InterPro" id="IPR013762">
    <property type="entry name" value="Integrase-like_cat_sf"/>
</dbReference>
<dbReference type="PROSITE" id="PS51898">
    <property type="entry name" value="TYR_RECOMBINASE"/>
    <property type="match status" value="1"/>
</dbReference>
<evidence type="ECO:0000313" key="5">
    <source>
        <dbReference type="EMBL" id="CAE7475948.1"/>
    </source>
</evidence>
<dbReference type="OrthoDB" id="421668at2759"/>
<name>A0A812SIT6_9DINO</name>
<dbReference type="Gene3D" id="1.10.150.130">
    <property type="match status" value="1"/>
</dbReference>
<feature type="region of interest" description="Disordered" evidence="3">
    <location>
        <begin position="718"/>
        <end position="743"/>
    </location>
</feature>
<keyword evidence="2" id="KW-0233">DNA recombination</keyword>
<feature type="domain" description="Tyr recombinase" evidence="4">
    <location>
        <begin position="2398"/>
        <end position="2619"/>
    </location>
</feature>
<sequence>EGQHFKEYAVARDFDAEKFHLKTSELEATKAGKTLWAWLWSTSTRPAERAREFGSESETDTKPCGAHRVKWVDRDGDHRLVGAPCKLGGTNVCPLLVEDRLDEAGEVAMCPQHAFDYERRRRVQKCFAAGCSHAGIEDDEDLRRSDPGDGDDPEEPELPPRGHPPTKEIKRLLDEIRTEVGAAKKARDKSPGGTPKSSIQKNLAKLGLLDSPQREHPLSILEEFFNQFAEGKEMGLTEEITQGLLKQALEEQAKGQRGLSKFVRVVDSPDRALPVAPPGPPPALRISNPGIYGVEDRKAGAVEGASSFESIAKAIQSQSAEIASLVKSHAESAALPPGTVKGLNRTSEELVFLLRACNQYHAVVGAGEQGQALANALLSAQVGASTKLRKAGFKQKVTTRLVVGLAGPYWGISEKHSLAAADFVPQTDAELDAYVMEIRANKTGNDQRPPPPTRLEDWEGRVRRQNDVWSLVYGAEWKPVRGHALELLLEWHQGEPHKWPLTVIMEVWEELHWRFFEELKETLRLLKKEAGRETMSLQDLKFHALLPNSSGTAWLELPRTFDLRRPDGWFSSEVLPRIERRQERMLWRLTWEGGRGGKPTGSAHAGGDTRPDPAAKPNLRNLWGPKLTPEEVNRAKERAPLDKEGVLLCWGALTHMGCNNPSCQRSHADLQGKFETLEPCVQMQLLRRGGLRRMKCETRESVAEKIKALRAGVVKDRASKLEGRKSGQATEAEDKPASTRAGGEAAVPIEIPAEFGIVDFTTAEEELREALKGPDACWLEAVDNPQHVLEAAKGDSAPQQAKDLVAKAEGMLAGPVLGHLQEASDDLFAWAATRAAQAPEASLEEILGDMATYGLGDLAAEASRILEAKCEHRAGSVGGIVVSDIVWEPGQPGRGTAVIEGATWTVWDYKEEVLMSDELAAMLRQPEEGVERRQCVTKAVAAGVVWRCLARRPTIAEVDEKSLCLRLEQTRQALEALNMMGEPAPRVAPIEAEIRVYTHDIVRASHDKDFRSLAVFPLQELEDCKMIVIRADYKGDVVVETVTGPLWQPNGWTLWTLIWRGHMVYLEPPESLEANTFLDRWQPYDTPALGFLFFWHSRHDQEPTASGAVSCRLCKGRKAGDVVCSLRRDSNLAAAAIVGCIKAGAQPLRDPVCVRGPHLCLQEVFAGFGVMTKAWAAAGLRVMTPIEVCADPATKSGYRAEHDVSLPEVQKRLLYAAKDGQANVWWLAPPCTSFCDWGLENGGTRTFKFPTGGTEDAPPLDSEITGNMLSKVAAEIFLQALRGGGFPIVESTARSGRYPKMWDLPWWKEILARPDVQFVEFPMCAFGLGPEDEDGYYHHRTRVAFRKCDTLAAALSRRCPGVGAAHRHVPLRGNRKGSLLSRCAEAGRYCPEFTRVVVSTLQQVLVPGGGEDSSILANGAPQEEETRAGGTHRSFDHLHHPRDLGHYAGWLDELDGVEDVFTYEDIPTSGVLGPWSAEDTRAGSMEYHAPSEQAKAKAKHYIDLAKKGGPGTLPGQFLWVFRVAGRVDCVGKDLSWGFESRILVDDNVLVEPWIGLRPWVAGEVYEAGVKLMLGEAAVNREKDLVEGPFRTFQTVWGLDMDTATEEIHLPERRILKGANLLCEAAFEYGSKDLTVRMLQRFRGITTGWTVIARGLKNELKAADRFLGTESEGGARVRPKLAVHDDAEEEDNAWRDLWELFEEVRWLCTRPETWPTKFGAGLKELLPPRERLALAGEWDAGTVFVSSDATKVKIAAIDWTNGVAMRMSAASAAAWVQRCQEGDEIAIHVAEMLSFLAFACHLGPRWSGRVVLYGGDNKIVREWMASRKASTAVGRLLVRVLNLLEMRFRFNLLPAWWRTYHNIHADFLTRCTDAEFSELVREKGWEVVDVKQALQQAVVDSERFGPCLLAWHGPMSRLVADFYDAVTAAGGQARRAPMKGPVERDEIAMVSMPPDVQGQAVEAVVHAGIQGPASLLLMEGPRGVNWDRGVELLEQAGWRYDLAEFVTTEFGEVAARRRVCLLASPEFDLDGAFGATTCRGILGPPMSSALKPTRLVSQECWLYPERIVVDAGIPREPLLPFLKGHFWHDGQRFNLVSTGGPLRWPLREGEGVQESVVWDARGPPGAVRRLLPEEVWACQGRAVERWNQLRAEDVPAGRLLAEGARATGGQTAAALTFWQRTWLATVSKLVAPEMEARPLPKACPQDHRGSACQGPSPVRPDVWRWGEALWLSDSSDEDEFVVEGGQEAGRAGGRKPARREKAIAAVGEAAVEAYHDLGGPFEGEVGARVDEWIEDNLCGYLAESTTKQYAGIYGKWRAWARRQGWPTEYLDKALAVEENENKLLGFLGYMGWLGASPATLKQAVFAIKDGHKRGGQGDPTDRMFRLWMLLGALDRKTPKAPRRLGVTPEMIKWITEAFETNRDTPAQEKFDAIMLKAAVLMAWFFMLRAKEYCESNGIDYGMILRGADIKFLDQAGDDEAKGITMQFRKTKTDQEAYGTCKTMYESGVPGICVVRALNDYKNLAPQRFGNGAEALQPLFRWSGGQVLKRTQVQDLLQRAAKGIGLPPERFRSHSLRIGGASALFQATGEIELVKRTGRWSSSAVQKYLHDGVTALKSAAAKMARVEQKIHYT</sequence>
<comment type="caution">
    <text evidence="5">The sequence shown here is derived from an EMBL/GenBank/DDBJ whole genome shotgun (WGS) entry which is preliminary data.</text>
</comment>
<feature type="region of interest" description="Disordered" evidence="3">
    <location>
        <begin position="592"/>
        <end position="629"/>
    </location>
</feature>
<gene>
    <name evidence="5" type="ORF">SNEC2469_LOCUS13441</name>
</gene>
<keyword evidence="1" id="KW-0238">DNA-binding</keyword>
<organism evidence="5 6">
    <name type="scientific">Symbiodinium necroappetens</name>
    <dbReference type="NCBI Taxonomy" id="1628268"/>
    <lineage>
        <taxon>Eukaryota</taxon>
        <taxon>Sar</taxon>
        <taxon>Alveolata</taxon>
        <taxon>Dinophyceae</taxon>
        <taxon>Suessiales</taxon>
        <taxon>Symbiodiniaceae</taxon>
        <taxon>Symbiodinium</taxon>
    </lineage>
</organism>
<evidence type="ECO:0000259" key="4">
    <source>
        <dbReference type="PROSITE" id="PS51898"/>
    </source>
</evidence>
<dbReference type="PANTHER" id="PTHR34605">
    <property type="entry name" value="PHAGE_INTEGRASE DOMAIN-CONTAINING PROTEIN"/>
    <property type="match status" value="1"/>
</dbReference>
<protein>
    <recommendedName>
        <fullName evidence="4">Tyr recombinase domain-containing protein</fullName>
    </recommendedName>
</protein>
<dbReference type="PANTHER" id="PTHR34605:SF3">
    <property type="entry name" value="P CELL-TYPE AGGLUTINATION PROTEIN MAP4-LIKE-RELATED"/>
    <property type="match status" value="1"/>
</dbReference>
<feature type="non-terminal residue" evidence="5">
    <location>
        <position position="1"/>
    </location>
</feature>
<evidence type="ECO:0000256" key="1">
    <source>
        <dbReference type="ARBA" id="ARBA00023125"/>
    </source>
</evidence>
<dbReference type="SUPFAM" id="SSF56349">
    <property type="entry name" value="DNA breaking-rejoining enzymes"/>
    <property type="match status" value="1"/>
</dbReference>
<feature type="region of interest" description="Disordered" evidence="3">
    <location>
        <begin position="1410"/>
        <end position="1434"/>
    </location>
</feature>
<accession>A0A812SIT6</accession>
<dbReference type="InterPro" id="IPR002104">
    <property type="entry name" value="Integrase_catalytic"/>
</dbReference>
<dbReference type="GO" id="GO:0015074">
    <property type="term" value="P:DNA integration"/>
    <property type="evidence" value="ECO:0007669"/>
    <property type="project" value="InterPro"/>
</dbReference>
<dbReference type="Gene3D" id="1.10.443.10">
    <property type="entry name" value="Intergrase catalytic core"/>
    <property type="match status" value="1"/>
</dbReference>
<evidence type="ECO:0000256" key="2">
    <source>
        <dbReference type="ARBA" id="ARBA00023172"/>
    </source>
</evidence>
<feature type="compositionally biased region" description="Acidic residues" evidence="3">
    <location>
        <begin position="148"/>
        <end position="157"/>
    </location>
</feature>
<evidence type="ECO:0000256" key="3">
    <source>
        <dbReference type="SAM" id="MobiDB-lite"/>
    </source>
</evidence>